<evidence type="ECO:0000256" key="1">
    <source>
        <dbReference type="SAM" id="MobiDB-lite"/>
    </source>
</evidence>
<dbReference type="EMBL" id="KQ994482">
    <property type="protein sequence ID" value="KZV48144.1"/>
    <property type="molecule type" value="Genomic_DNA"/>
</dbReference>
<gene>
    <name evidence="2" type="ORF">F511_26077</name>
</gene>
<dbReference type="AlphaFoldDB" id="A0A2Z7CU16"/>
<organism evidence="2 3">
    <name type="scientific">Dorcoceras hygrometricum</name>
    <dbReference type="NCBI Taxonomy" id="472368"/>
    <lineage>
        <taxon>Eukaryota</taxon>
        <taxon>Viridiplantae</taxon>
        <taxon>Streptophyta</taxon>
        <taxon>Embryophyta</taxon>
        <taxon>Tracheophyta</taxon>
        <taxon>Spermatophyta</taxon>
        <taxon>Magnoliopsida</taxon>
        <taxon>eudicotyledons</taxon>
        <taxon>Gunneridae</taxon>
        <taxon>Pentapetalae</taxon>
        <taxon>asterids</taxon>
        <taxon>lamiids</taxon>
        <taxon>Lamiales</taxon>
        <taxon>Gesneriaceae</taxon>
        <taxon>Didymocarpoideae</taxon>
        <taxon>Trichosporeae</taxon>
        <taxon>Loxocarpinae</taxon>
        <taxon>Dorcoceras</taxon>
    </lineage>
</organism>
<feature type="region of interest" description="Disordered" evidence="1">
    <location>
        <begin position="73"/>
        <end position="92"/>
    </location>
</feature>
<accession>A0A2Z7CU16</accession>
<protein>
    <submittedName>
        <fullName evidence="2">Uncharacterized protein</fullName>
    </submittedName>
</protein>
<name>A0A2Z7CU16_9LAMI</name>
<reference evidence="2 3" key="1">
    <citation type="journal article" date="2015" name="Proc. Natl. Acad. Sci. U.S.A.">
        <title>The resurrection genome of Boea hygrometrica: A blueprint for survival of dehydration.</title>
        <authorList>
            <person name="Xiao L."/>
            <person name="Yang G."/>
            <person name="Zhang L."/>
            <person name="Yang X."/>
            <person name="Zhao S."/>
            <person name="Ji Z."/>
            <person name="Zhou Q."/>
            <person name="Hu M."/>
            <person name="Wang Y."/>
            <person name="Chen M."/>
            <person name="Xu Y."/>
            <person name="Jin H."/>
            <person name="Xiao X."/>
            <person name="Hu G."/>
            <person name="Bao F."/>
            <person name="Hu Y."/>
            <person name="Wan P."/>
            <person name="Li L."/>
            <person name="Deng X."/>
            <person name="Kuang T."/>
            <person name="Xiang C."/>
            <person name="Zhu J.K."/>
            <person name="Oliver M.J."/>
            <person name="He Y."/>
        </authorList>
    </citation>
    <scope>NUCLEOTIDE SEQUENCE [LARGE SCALE GENOMIC DNA]</scope>
    <source>
        <strain evidence="3">cv. XS01</strain>
    </source>
</reference>
<evidence type="ECO:0000313" key="2">
    <source>
        <dbReference type="EMBL" id="KZV48144.1"/>
    </source>
</evidence>
<dbReference type="Proteomes" id="UP000250235">
    <property type="component" value="Unassembled WGS sequence"/>
</dbReference>
<sequence length="170" mass="18870">MARPCSAAHVARIIAQTRRSAARLYSTSGQRPAFDRASMRWAAARDRQPCATSAHVPPAFMREVIEGYPRMKASGESSTTKHRLLHASGPHPIPPPSDPNACSWLSLFQLVHHYDYAPAGSTLADYEQLIQLWTSPLLIQLPIPNQLLDIFISLSSLRNKLLPADIHLRS</sequence>
<evidence type="ECO:0000313" key="3">
    <source>
        <dbReference type="Proteomes" id="UP000250235"/>
    </source>
</evidence>
<keyword evidence="3" id="KW-1185">Reference proteome</keyword>
<proteinExistence type="predicted"/>